<feature type="region of interest" description="Disordered" evidence="8">
    <location>
        <begin position="223"/>
        <end position="243"/>
    </location>
</feature>
<evidence type="ECO:0000256" key="6">
    <source>
        <dbReference type="ARBA" id="ARBA00023212"/>
    </source>
</evidence>
<dbReference type="PANTHER" id="PTHR34174:SF1">
    <property type="entry name" value="CENTRIOLAR AND CILIOGENESIS-ASSOCIATED PROTEIN HYLS1"/>
    <property type="match status" value="1"/>
</dbReference>
<evidence type="ECO:0000256" key="8">
    <source>
        <dbReference type="SAM" id="MobiDB-lite"/>
    </source>
</evidence>
<protein>
    <recommendedName>
        <fullName evidence="9">Centriolar and ciliogenesis-associated protein HYLS1 C-terminal domain-containing protein</fullName>
    </recommendedName>
</protein>
<reference evidence="10" key="1">
    <citation type="submission" date="2021-01" db="EMBL/GenBank/DDBJ databases">
        <authorList>
            <person name="Zahm M."/>
            <person name="Roques C."/>
            <person name="Cabau C."/>
            <person name="Klopp C."/>
            <person name="Donnadieu C."/>
            <person name="Jouanno E."/>
            <person name="Lampietro C."/>
            <person name="Louis A."/>
            <person name="Herpin A."/>
            <person name="Echchiki A."/>
            <person name="Berthelot C."/>
            <person name="Parey E."/>
            <person name="Roest-Crollius H."/>
            <person name="Braasch I."/>
            <person name="Postlethwait J."/>
            <person name="Bobe J."/>
            <person name="Montfort J."/>
            <person name="Bouchez O."/>
            <person name="Begum T."/>
            <person name="Mejri S."/>
            <person name="Adams A."/>
            <person name="Chen W.-J."/>
            <person name="Guiguen Y."/>
        </authorList>
    </citation>
    <scope>NUCLEOTIDE SEQUENCE</scope>
    <source>
        <tissue evidence="10">Blood</tissue>
    </source>
</reference>
<evidence type="ECO:0000256" key="3">
    <source>
        <dbReference type="ARBA" id="ARBA00010091"/>
    </source>
</evidence>
<name>A0A8T3DJE0_9TELE</name>
<evidence type="ECO:0000256" key="7">
    <source>
        <dbReference type="ARBA" id="ARBA00023273"/>
    </source>
</evidence>
<feature type="compositionally biased region" description="Low complexity" evidence="8">
    <location>
        <begin position="58"/>
        <end position="73"/>
    </location>
</feature>
<feature type="domain" description="Centriolar and ciliogenesis-associated protein HYLS1 C-terminal" evidence="9">
    <location>
        <begin position="274"/>
        <end position="362"/>
    </location>
</feature>
<dbReference type="Pfam" id="PF15311">
    <property type="entry name" value="HYLS1_C"/>
    <property type="match status" value="1"/>
</dbReference>
<comment type="similarity">
    <text evidence="3">Belongs to the HYLS1 family.</text>
</comment>
<feature type="region of interest" description="Disordered" evidence="8">
    <location>
        <begin position="55"/>
        <end position="81"/>
    </location>
</feature>
<dbReference type="PANTHER" id="PTHR34174">
    <property type="entry name" value="HYDROLETHALUS SYNDROME PROTEIN 1"/>
    <property type="match status" value="1"/>
</dbReference>
<proteinExistence type="inferred from homology"/>
<feature type="region of interest" description="Disordered" evidence="8">
    <location>
        <begin position="155"/>
        <end position="179"/>
    </location>
</feature>
<dbReference type="InterPro" id="IPR026227">
    <property type="entry name" value="HYLS1"/>
</dbReference>
<dbReference type="GO" id="GO:0005814">
    <property type="term" value="C:centriole"/>
    <property type="evidence" value="ECO:0007669"/>
    <property type="project" value="UniProtKB-SubCell"/>
</dbReference>
<accession>A0A8T3DJE0</accession>
<evidence type="ECO:0000259" key="9">
    <source>
        <dbReference type="Pfam" id="PF15311"/>
    </source>
</evidence>
<dbReference type="GO" id="GO:0097730">
    <property type="term" value="C:non-motile cilium"/>
    <property type="evidence" value="ECO:0007669"/>
    <property type="project" value="TreeGrafter"/>
</dbReference>
<evidence type="ECO:0000313" key="10">
    <source>
        <dbReference type="EMBL" id="KAI1896572.1"/>
    </source>
</evidence>
<feature type="compositionally biased region" description="Polar residues" evidence="8">
    <location>
        <begin position="161"/>
        <end position="178"/>
    </location>
</feature>
<sequence>MVTIPTNWRAFEDMESLDFSEDEIEHQLALLGYNNIPKRRLQEFKQDLDQLIRHERSQSQSSSEWNSPRSQSEVSRNSPTGVAVVREKLSVQKEPDLSIRMTPQARSFQQERLVLRSTYGANNFNVRPEHYDPYIQYSMSTKRPQTSPALHRMEADDSENGHNSTFNTSKSSCPQTEFGNAGRPVIKRKVLRKQSGQLQVCDESIQNDDTDDRLEDELERLQVSVSDSEQLDLEPDSQKSDSFGEATNAFQVYSKGMPRSHSENDIQTHPKSFIRPQSEHPHTKNLKKTDPVAKYFQYKQDWETFRPPGERDRKRLRWEIREQMMYKGQPSKKPPIQLPNTYVVPTEKKRSALRWEVRHYLANGIPPPRIYPL</sequence>
<gene>
    <name evidence="10" type="ORF">AGOR_G00096150</name>
</gene>
<dbReference type="PRINTS" id="PR02098">
    <property type="entry name" value="HYLETHALUSS1"/>
</dbReference>
<evidence type="ECO:0000256" key="2">
    <source>
        <dbReference type="ARBA" id="ARBA00004138"/>
    </source>
</evidence>
<dbReference type="InterPro" id="IPR052319">
    <property type="entry name" value="Centriolar_ciliogenesis_assoc"/>
</dbReference>
<dbReference type="GO" id="GO:0060271">
    <property type="term" value="P:cilium assembly"/>
    <property type="evidence" value="ECO:0007669"/>
    <property type="project" value="TreeGrafter"/>
</dbReference>
<comment type="subcellular location">
    <subcellularLocation>
        <location evidence="2">Cell projection</location>
        <location evidence="2">Cilium</location>
    </subcellularLocation>
    <subcellularLocation>
        <location evidence="1">Cytoplasm</location>
        <location evidence="1">Cytoskeleton</location>
        <location evidence="1">Microtubule organizing center</location>
        <location evidence="1">Centrosome</location>
        <location evidence="1">Centriole</location>
    </subcellularLocation>
</comment>
<evidence type="ECO:0000256" key="1">
    <source>
        <dbReference type="ARBA" id="ARBA00004114"/>
    </source>
</evidence>
<comment type="caution">
    <text evidence="10">The sequence shown here is derived from an EMBL/GenBank/DDBJ whole genome shotgun (WGS) entry which is preliminary data.</text>
</comment>
<dbReference type="Proteomes" id="UP000829720">
    <property type="component" value="Unassembled WGS sequence"/>
</dbReference>
<keyword evidence="4" id="KW-0963">Cytoplasm</keyword>
<dbReference type="InterPro" id="IPR027918">
    <property type="entry name" value="HYLS1_C_dom"/>
</dbReference>
<keyword evidence="11" id="KW-1185">Reference proteome</keyword>
<evidence type="ECO:0000256" key="5">
    <source>
        <dbReference type="ARBA" id="ARBA00022794"/>
    </source>
</evidence>
<evidence type="ECO:0000313" key="11">
    <source>
        <dbReference type="Proteomes" id="UP000829720"/>
    </source>
</evidence>
<dbReference type="AlphaFoldDB" id="A0A8T3DJE0"/>
<organism evidence="10 11">
    <name type="scientific">Albula goreensis</name>
    <dbReference type="NCBI Taxonomy" id="1534307"/>
    <lineage>
        <taxon>Eukaryota</taxon>
        <taxon>Metazoa</taxon>
        <taxon>Chordata</taxon>
        <taxon>Craniata</taxon>
        <taxon>Vertebrata</taxon>
        <taxon>Euteleostomi</taxon>
        <taxon>Actinopterygii</taxon>
        <taxon>Neopterygii</taxon>
        <taxon>Teleostei</taxon>
        <taxon>Albuliformes</taxon>
        <taxon>Albulidae</taxon>
        <taxon>Albula</taxon>
    </lineage>
</organism>
<dbReference type="EMBL" id="JAERUA010000008">
    <property type="protein sequence ID" value="KAI1896572.1"/>
    <property type="molecule type" value="Genomic_DNA"/>
</dbReference>
<keyword evidence="5" id="KW-0970">Cilium biogenesis/degradation</keyword>
<evidence type="ECO:0000256" key="4">
    <source>
        <dbReference type="ARBA" id="ARBA00022490"/>
    </source>
</evidence>
<keyword evidence="6" id="KW-0206">Cytoskeleton</keyword>
<dbReference type="OrthoDB" id="6343432at2759"/>
<keyword evidence="7" id="KW-0966">Cell projection</keyword>